<accession>A0A1L4A0A5</accession>
<name>A0A1L4A0A5_9SPHN</name>
<evidence type="ECO:0000313" key="2">
    <source>
        <dbReference type="Proteomes" id="UP000182063"/>
    </source>
</evidence>
<protein>
    <submittedName>
        <fullName evidence="1">Uncharacterized protein</fullName>
    </submittedName>
</protein>
<keyword evidence="2" id="KW-1185">Reference proteome</keyword>
<dbReference type="RefSeq" id="WP_072598888.1">
    <property type="nucleotide sequence ID" value="NZ_CP018222.1"/>
</dbReference>
<gene>
    <name evidence="1" type="ORF">BSL82_17555</name>
</gene>
<keyword evidence="1" id="KW-0614">Plasmid</keyword>
<sequence>MNAAFVWLHQRSQIDQLVVLLLRSLAGDASARAQAMEAIFSLGGTRAAVVSLARLVGAALAAGYELLPLSAPDISIDETALLRQLALSQHGLELGAANRHADLAGLLSAAADALEGLTLRLSPSARAIARGIN</sequence>
<proteinExistence type="predicted"/>
<reference evidence="1 2" key="1">
    <citation type="submission" date="2016-11" db="EMBL/GenBank/DDBJ databases">
        <title>Complete Genome Sequence of alachlor-degrading Sphingomonas sp. strain JJ-A5.</title>
        <authorList>
            <person name="Lee H."/>
            <person name="Ka J.-O."/>
        </authorList>
    </citation>
    <scope>NUCLEOTIDE SEQUENCE [LARGE SCALE GENOMIC DNA]</scope>
    <source>
        <strain evidence="1 2">JJ-A5</strain>
        <plasmid evidence="2">phsl1</plasmid>
    </source>
</reference>
<dbReference type="AlphaFoldDB" id="A0A1L4A0A5"/>
<dbReference type="EMBL" id="CP018222">
    <property type="protein sequence ID" value="API61259.1"/>
    <property type="molecule type" value="Genomic_DNA"/>
</dbReference>
<organism evidence="1 2">
    <name type="scientific">Tardibacter chloracetimidivorans</name>
    <dbReference type="NCBI Taxonomy" id="1921510"/>
    <lineage>
        <taxon>Bacteria</taxon>
        <taxon>Pseudomonadati</taxon>
        <taxon>Pseudomonadota</taxon>
        <taxon>Alphaproteobacteria</taxon>
        <taxon>Sphingomonadales</taxon>
        <taxon>Sphingomonadaceae</taxon>
        <taxon>Tardibacter</taxon>
    </lineage>
</organism>
<dbReference type="KEGG" id="sphj:BSL82_17555"/>
<geneLocation type="plasmid" evidence="2">
    <name>phsl1</name>
</geneLocation>
<dbReference type="Proteomes" id="UP000182063">
    <property type="component" value="Plasmid pHSL1"/>
</dbReference>
<evidence type="ECO:0000313" key="1">
    <source>
        <dbReference type="EMBL" id="API61259.1"/>
    </source>
</evidence>